<sequence>MPKKREKVSKPKKEIVDQNEAKVNRIGITFAISALVIFIGVIISNFDFRSLFKTEEILDSSVVADQVFQKAIKALQNPKNSVNLVTSIIDVGKMINQTIYHEKVLSLLKSTQFVEKAWSAINLISNDCYLADNSLKASTILYILHDAAIIGANIDVEPQVISKVLQNCEKLEDPPNVLLKTIDIIAKNKKVPSSIIPSLMKYSDSLGFGPWTKTIASIMSNIDVDSSNEAYFTSFLDFSSKSRESWGKDFQKYYCKLVGHSKYTKSGDICTDNQ</sequence>
<dbReference type="VEuPathDB" id="TrichDB:TVAGG3_0309920"/>
<evidence type="ECO:0000313" key="2">
    <source>
        <dbReference type="EMBL" id="EAY10028.1"/>
    </source>
</evidence>
<dbReference type="RefSeq" id="XP_001322251.1">
    <property type="nucleotide sequence ID" value="XM_001322216.1"/>
</dbReference>
<dbReference type="EMBL" id="DS113345">
    <property type="protein sequence ID" value="EAY10028.1"/>
    <property type="molecule type" value="Genomic_DNA"/>
</dbReference>
<keyword evidence="3" id="KW-1185">Reference proteome</keyword>
<dbReference type="InParanoid" id="A2EB83"/>
<keyword evidence="1" id="KW-0472">Membrane</keyword>
<dbReference type="KEGG" id="tva:4767959"/>
<protein>
    <recommendedName>
        <fullName evidence="4">Transmembrane protein</fullName>
    </recommendedName>
</protein>
<gene>
    <name evidence="2" type="ORF">TVAG_329150</name>
</gene>
<reference evidence="2" key="1">
    <citation type="submission" date="2006-10" db="EMBL/GenBank/DDBJ databases">
        <authorList>
            <person name="Amadeo P."/>
            <person name="Zhao Q."/>
            <person name="Wortman J."/>
            <person name="Fraser-Liggett C."/>
            <person name="Carlton J."/>
        </authorList>
    </citation>
    <scope>NUCLEOTIDE SEQUENCE</scope>
    <source>
        <strain evidence="2">G3</strain>
    </source>
</reference>
<dbReference type="VEuPathDB" id="TrichDB:TVAG_329150"/>
<evidence type="ECO:0008006" key="4">
    <source>
        <dbReference type="Google" id="ProtNLM"/>
    </source>
</evidence>
<dbReference type="Proteomes" id="UP000001542">
    <property type="component" value="Unassembled WGS sequence"/>
</dbReference>
<keyword evidence="1" id="KW-1133">Transmembrane helix</keyword>
<accession>A2EB83</accession>
<organism evidence="2 3">
    <name type="scientific">Trichomonas vaginalis (strain ATCC PRA-98 / G3)</name>
    <dbReference type="NCBI Taxonomy" id="412133"/>
    <lineage>
        <taxon>Eukaryota</taxon>
        <taxon>Metamonada</taxon>
        <taxon>Parabasalia</taxon>
        <taxon>Trichomonadida</taxon>
        <taxon>Trichomonadidae</taxon>
        <taxon>Trichomonas</taxon>
    </lineage>
</organism>
<name>A2EB83_TRIV3</name>
<feature type="transmembrane region" description="Helical" evidence="1">
    <location>
        <begin position="21"/>
        <end position="43"/>
    </location>
</feature>
<evidence type="ECO:0000313" key="3">
    <source>
        <dbReference type="Proteomes" id="UP000001542"/>
    </source>
</evidence>
<proteinExistence type="predicted"/>
<evidence type="ECO:0000256" key="1">
    <source>
        <dbReference type="SAM" id="Phobius"/>
    </source>
</evidence>
<keyword evidence="1" id="KW-0812">Transmembrane</keyword>
<dbReference type="AlphaFoldDB" id="A2EB83"/>
<reference evidence="2" key="2">
    <citation type="journal article" date="2007" name="Science">
        <title>Draft genome sequence of the sexually transmitted pathogen Trichomonas vaginalis.</title>
        <authorList>
            <person name="Carlton J.M."/>
            <person name="Hirt R.P."/>
            <person name="Silva J.C."/>
            <person name="Delcher A.L."/>
            <person name="Schatz M."/>
            <person name="Zhao Q."/>
            <person name="Wortman J.R."/>
            <person name="Bidwell S.L."/>
            <person name="Alsmark U.C.M."/>
            <person name="Besteiro S."/>
            <person name="Sicheritz-Ponten T."/>
            <person name="Noel C.J."/>
            <person name="Dacks J.B."/>
            <person name="Foster P.G."/>
            <person name="Simillion C."/>
            <person name="Van de Peer Y."/>
            <person name="Miranda-Saavedra D."/>
            <person name="Barton G.J."/>
            <person name="Westrop G.D."/>
            <person name="Mueller S."/>
            <person name="Dessi D."/>
            <person name="Fiori P.L."/>
            <person name="Ren Q."/>
            <person name="Paulsen I."/>
            <person name="Zhang H."/>
            <person name="Bastida-Corcuera F.D."/>
            <person name="Simoes-Barbosa A."/>
            <person name="Brown M.T."/>
            <person name="Hayes R.D."/>
            <person name="Mukherjee M."/>
            <person name="Okumura C.Y."/>
            <person name="Schneider R."/>
            <person name="Smith A.J."/>
            <person name="Vanacova S."/>
            <person name="Villalvazo M."/>
            <person name="Haas B.J."/>
            <person name="Pertea M."/>
            <person name="Feldblyum T.V."/>
            <person name="Utterback T.R."/>
            <person name="Shu C.L."/>
            <person name="Osoegawa K."/>
            <person name="de Jong P.J."/>
            <person name="Hrdy I."/>
            <person name="Horvathova L."/>
            <person name="Zubacova Z."/>
            <person name="Dolezal P."/>
            <person name="Malik S.B."/>
            <person name="Logsdon J.M. Jr."/>
            <person name="Henze K."/>
            <person name="Gupta A."/>
            <person name="Wang C.C."/>
            <person name="Dunne R.L."/>
            <person name="Upcroft J.A."/>
            <person name="Upcroft P."/>
            <person name="White O."/>
            <person name="Salzberg S.L."/>
            <person name="Tang P."/>
            <person name="Chiu C.-H."/>
            <person name="Lee Y.-S."/>
            <person name="Embley T.M."/>
            <person name="Coombs G.H."/>
            <person name="Mottram J.C."/>
            <person name="Tachezy J."/>
            <person name="Fraser-Liggett C.M."/>
            <person name="Johnson P.J."/>
        </authorList>
    </citation>
    <scope>NUCLEOTIDE SEQUENCE [LARGE SCALE GENOMIC DNA]</scope>
    <source>
        <strain evidence="2">G3</strain>
    </source>
</reference>